<feature type="compositionally biased region" description="Polar residues" evidence="1">
    <location>
        <begin position="10"/>
        <end position="20"/>
    </location>
</feature>
<reference evidence="2" key="1">
    <citation type="journal article" date="2013" name="Nature">
        <title>Draft genome of the wheat A-genome progenitor Triticum urartu.</title>
        <authorList>
            <person name="Ling H.Q."/>
            <person name="Zhao S."/>
            <person name="Liu D."/>
            <person name="Wang J."/>
            <person name="Sun H."/>
            <person name="Zhang C."/>
            <person name="Fan H."/>
            <person name="Li D."/>
            <person name="Dong L."/>
            <person name="Tao Y."/>
            <person name="Gao C."/>
            <person name="Wu H."/>
            <person name="Li Y."/>
            <person name="Cui Y."/>
            <person name="Guo X."/>
            <person name="Zheng S."/>
            <person name="Wang B."/>
            <person name="Yu K."/>
            <person name="Liang Q."/>
            <person name="Yang W."/>
            <person name="Lou X."/>
            <person name="Chen J."/>
            <person name="Feng M."/>
            <person name="Jian J."/>
            <person name="Zhang X."/>
            <person name="Luo G."/>
            <person name="Jiang Y."/>
            <person name="Liu J."/>
            <person name="Wang Z."/>
            <person name="Sha Y."/>
            <person name="Zhang B."/>
            <person name="Wu H."/>
            <person name="Tang D."/>
            <person name="Shen Q."/>
            <person name="Xue P."/>
            <person name="Zou S."/>
            <person name="Wang X."/>
            <person name="Liu X."/>
            <person name="Wang F."/>
            <person name="Yang Y."/>
            <person name="An X."/>
            <person name="Dong Z."/>
            <person name="Zhang K."/>
            <person name="Zhang X."/>
            <person name="Luo M.C."/>
            <person name="Dvorak J."/>
            <person name="Tong Y."/>
            <person name="Wang J."/>
            <person name="Yang H."/>
            <person name="Li Z."/>
            <person name="Wang D."/>
            <person name="Zhang A."/>
            <person name="Wang J."/>
        </authorList>
    </citation>
    <scope>NUCLEOTIDE SEQUENCE</scope>
</reference>
<feature type="region of interest" description="Disordered" evidence="1">
    <location>
        <begin position="1"/>
        <end position="25"/>
    </location>
</feature>
<dbReference type="AlphaFoldDB" id="M7ZS63"/>
<evidence type="ECO:0000313" key="2">
    <source>
        <dbReference type="EMBL" id="EMS62962.1"/>
    </source>
</evidence>
<gene>
    <name evidence="2" type="ORF">TRIUR3_32884</name>
</gene>
<accession>M7ZS63</accession>
<protein>
    <submittedName>
        <fullName evidence="2">Uncharacterized protein</fullName>
    </submittedName>
</protein>
<evidence type="ECO:0000256" key="1">
    <source>
        <dbReference type="SAM" id="MobiDB-lite"/>
    </source>
</evidence>
<proteinExistence type="predicted"/>
<organism evidence="2">
    <name type="scientific">Triticum urartu</name>
    <name type="common">Red wild einkorn</name>
    <name type="synonym">Crithodium urartu</name>
    <dbReference type="NCBI Taxonomy" id="4572"/>
    <lineage>
        <taxon>Eukaryota</taxon>
        <taxon>Viridiplantae</taxon>
        <taxon>Streptophyta</taxon>
        <taxon>Embryophyta</taxon>
        <taxon>Tracheophyta</taxon>
        <taxon>Spermatophyta</taxon>
        <taxon>Magnoliopsida</taxon>
        <taxon>Liliopsida</taxon>
        <taxon>Poales</taxon>
        <taxon>Poaceae</taxon>
        <taxon>BOP clade</taxon>
        <taxon>Pooideae</taxon>
        <taxon>Triticodae</taxon>
        <taxon>Triticeae</taxon>
        <taxon>Triticinae</taxon>
        <taxon>Triticum</taxon>
    </lineage>
</organism>
<sequence length="169" mass="19421">MRIYRRRRTPSSLAASSPNKCSRVGEEGVEQQLSLEFVVTLLPSEFEMNHFQSVYGEPRSSRGPRSSGCGRWSSRSKELEMVQEECLQRLQNWIEVPYDSIAKEQQIVASLLCLIVKVAHTSPWTLLEFSLYCSVVFPDLMFLKACSHCCSRQGTLMTTYRLNEHCKYV</sequence>
<name>M7ZS63_TRIUA</name>
<dbReference type="EMBL" id="KD075181">
    <property type="protein sequence ID" value="EMS62962.1"/>
    <property type="molecule type" value="Genomic_DNA"/>
</dbReference>